<sequence>MHRVVGLAASSLFSSAGCSRNGSSAGEQCLRLLAPVNSKLHGRRGLRAARSWQAKLFIVPGVAKPATSTALTVYINPPRREQSSFEMRLIQ</sequence>
<dbReference type="Proteomes" id="UP000053477">
    <property type="component" value="Unassembled WGS sequence"/>
</dbReference>
<evidence type="ECO:0000313" key="1">
    <source>
        <dbReference type="EMBL" id="KLO04198.1"/>
    </source>
</evidence>
<gene>
    <name evidence="1" type="ORF">SCHPADRAFT_911774</name>
</gene>
<proteinExistence type="predicted"/>
<dbReference type="AlphaFoldDB" id="A0A0H2R3X7"/>
<keyword evidence="2" id="KW-1185">Reference proteome</keyword>
<dbReference type="InParanoid" id="A0A0H2R3X7"/>
<accession>A0A0H2R3X7</accession>
<dbReference type="PROSITE" id="PS51257">
    <property type="entry name" value="PROKAR_LIPOPROTEIN"/>
    <property type="match status" value="1"/>
</dbReference>
<protein>
    <submittedName>
        <fullName evidence="1">Uncharacterized protein</fullName>
    </submittedName>
</protein>
<name>A0A0H2R3X7_9AGAM</name>
<dbReference type="EMBL" id="KQ086649">
    <property type="protein sequence ID" value="KLO04198.1"/>
    <property type="molecule type" value="Genomic_DNA"/>
</dbReference>
<reference evidence="1 2" key="1">
    <citation type="submission" date="2015-04" db="EMBL/GenBank/DDBJ databases">
        <title>Complete genome sequence of Schizopora paradoxa KUC8140, a cosmopolitan wood degrader in East Asia.</title>
        <authorList>
            <consortium name="DOE Joint Genome Institute"/>
            <person name="Min B."/>
            <person name="Park H."/>
            <person name="Jang Y."/>
            <person name="Kim J.-J."/>
            <person name="Kim K.H."/>
            <person name="Pangilinan J."/>
            <person name="Lipzen A."/>
            <person name="Riley R."/>
            <person name="Grigoriev I.V."/>
            <person name="Spatafora J.W."/>
            <person name="Choi I.-G."/>
        </authorList>
    </citation>
    <scope>NUCLEOTIDE SEQUENCE [LARGE SCALE GENOMIC DNA]</scope>
    <source>
        <strain evidence="1 2">KUC8140</strain>
    </source>
</reference>
<evidence type="ECO:0000313" key="2">
    <source>
        <dbReference type="Proteomes" id="UP000053477"/>
    </source>
</evidence>
<organism evidence="1 2">
    <name type="scientific">Schizopora paradoxa</name>
    <dbReference type="NCBI Taxonomy" id="27342"/>
    <lineage>
        <taxon>Eukaryota</taxon>
        <taxon>Fungi</taxon>
        <taxon>Dikarya</taxon>
        <taxon>Basidiomycota</taxon>
        <taxon>Agaricomycotina</taxon>
        <taxon>Agaricomycetes</taxon>
        <taxon>Hymenochaetales</taxon>
        <taxon>Schizoporaceae</taxon>
        <taxon>Schizopora</taxon>
    </lineage>
</organism>